<dbReference type="SUPFAM" id="SSF56349">
    <property type="entry name" value="DNA breaking-rejoining enzymes"/>
    <property type="match status" value="1"/>
</dbReference>
<dbReference type="Gene3D" id="1.10.443.10">
    <property type="entry name" value="Intergrase catalytic core"/>
    <property type="match status" value="1"/>
</dbReference>
<dbReference type="Pfam" id="PF22022">
    <property type="entry name" value="Phage_int_M"/>
    <property type="match status" value="1"/>
</dbReference>
<proteinExistence type="inferred from homology"/>
<gene>
    <name evidence="8" type="ORF">GURASL_30330</name>
</gene>
<evidence type="ECO:0000259" key="7">
    <source>
        <dbReference type="PROSITE" id="PS51900"/>
    </source>
</evidence>
<dbReference type="InterPro" id="IPR002104">
    <property type="entry name" value="Integrase_catalytic"/>
</dbReference>
<evidence type="ECO:0000256" key="4">
    <source>
        <dbReference type="ARBA" id="ARBA00023172"/>
    </source>
</evidence>
<dbReference type="PANTHER" id="PTHR30629:SF2">
    <property type="entry name" value="PROPHAGE INTEGRASE INTS-RELATED"/>
    <property type="match status" value="1"/>
</dbReference>
<dbReference type="InterPro" id="IPR053876">
    <property type="entry name" value="Phage_int_M"/>
</dbReference>
<dbReference type="InterPro" id="IPR044068">
    <property type="entry name" value="CB"/>
</dbReference>
<accession>A0ABN6VUU6</accession>
<evidence type="ECO:0000259" key="6">
    <source>
        <dbReference type="PROSITE" id="PS51898"/>
    </source>
</evidence>
<keyword evidence="3 5" id="KW-0238">DNA-binding</keyword>
<feature type="domain" description="Core-binding (CB)" evidence="7">
    <location>
        <begin position="103"/>
        <end position="183"/>
    </location>
</feature>
<dbReference type="PANTHER" id="PTHR30629">
    <property type="entry name" value="PROPHAGE INTEGRASE"/>
    <property type="match status" value="1"/>
</dbReference>
<evidence type="ECO:0000256" key="5">
    <source>
        <dbReference type="PROSITE-ProRule" id="PRU01248"/>
    </source>
</evidence>
<evidence type="ECO:0000256" key="1">
    <source>
        <dbReference type="ARBA" id="ARBA00008857"/>
    </source>
</evidence>
<dbReference type="InterPro" id="IPR011010">
    <property type="entry name" value="DNA_brk_join_enz"/>
</dbReference>
<sequence>MPKRIQPLADLQVKAAKPRAKDYKLADGGGLYLLVAASGGKLWRCDYRCNGKRKTMALGAYPAVSLSDARQRREEVKKLLAKGIDPGEEKKVQKAAQAEATANTFEAVAREWHERFKGEWSENHAGRLLRRLELDVFPYIGARPIGEVKAPELLAVLRRVEARTLETAHRLKIACGQVFRYAVATGRAERDPAADLKGALPPVKNKHYSSLTDPKAVAPLLRALDSYQGSFITKCALRLAPLVLIRPGELRHAEWAEFDLDAAEWNIPVERLKLKKKEKIDRKGEKHLVPLSRQAVEILRELHTLTGSRRYVFAGHRSPLRPMSENTVNSALRLMGFSKDEITGHGFRAMARTILDEVLHVRPDYIEHQLAHAVRDPLGRAYNRTTHLSERKKMMQLWADYLNELKSGAKVIPMRREG</sequence>
<evidence type="ECO:0000256" key="3">
    <source>
        <dbReference type="ARBA" id="ARBA00023125"/>
    </source>
</evidence>
<dbReference type="PROSITE" id="PS51898">
    <property type="entry name" value="TYR_RECOMBINASE"/>
    <property type="match status" value="1"/>
</dbReference>
<dbReference type="RefSeq" id="WP_282000222.1">
    <property type="nucleotide sequence ID" value="NZ_AP027151.1"/>
</dbReference>
<dbReference type="CDD" id="cd00801">
    <property type="entry name" value="INT_P4_C"/>
    <property type="match status" value="1"/>
</dbReference>
<dbReference type="Pfam" id="PF13356">
    <property type="entry name" value="Arm-DNA-bind_3"/>
    <property type="match status" value="1"/>
</dbReference>
<evidence type="ECO:0000313" key="9">
    <source>
        <dbReference type="Proteomes" id="UP001317705"/>
    </source>
</evidence>
<dbReference type="Gene3D" id="3.30.160.390">
    <property type="entry name" value="Integrase, DNA-binding domain"/>
    <property type="match status" value="1"/>
</dbReference>
<dbReference type="Gene3D" id="1.10.150.130">
    <property type="match status" value="1"/>
</dbReference>
<keyword evidence="2" id="KW-0229">DNA integration</keyword>
<dbReference type="Proteomes" id="UP001317705">
    <property type="component" value="Chromosome"/>
</dbReference>
<dbReference type="EMBL" id="AP027151">
    <property type="protein sequence ID" value="BDV44110.1"/>
    <property type="molecule type" value="Genomic_DNA"/>
</dbReference>
<reference evidence="8 9" key="1">
    <citation type="submission" date="2022-12" db="EMBL/GenBank/DDBJ databases">
        <title>Polyphasic characterization of Geotalea uranireducens NIT-SL11 newly isolated from a complex of sewage sludge and microbially reduced graphene oxide.</title>
        <authorList>
            <person name="Xie L."/>
            <person name="Yoshida N."/>
            <person name="Meng L."/>
        </authorList>
    </citation>
    <scope>NUCLEOTIDE SEQUENCE [LARGE SCALE GENOMIC DNA]</scope>
    <source>
        <strain evidence="8 9">NIT-SL11</strain>
    </source>
</reference>
<dbReference type="InterPro" id="IPR013762">
    <property type="entry name" value="Integrase-like_cat_sf"/>
</dbReference>
<protein>
    <submittedName>
        <fullName evidence="8">Integrase</fullName>
    </submittedName>
</protein>
<organism evidence="8 9">
    <name type="scientific">Geotalea uraniireducens</name>
    <dbReference type="NCBI Taxonomy" id="351604"/>
    <lineage>
        <taxon>Bacteria</taxon>
        <taxon>Pseudomonadati</taxon>
        <taxon>Thermodesulfobacteriota</taxon>
        <taxon>Desulfuromonadia</taxon>
        <taxon>Geobacterales</taxon>
        <taxon>Geobacteraceae</taxon>
        <taxon>Geotalea</taxon>
    </lineage>
</organism>
<name>A0ABN6VUU6_9BACT</name>
<evidence type="ECO:0000256" key="2">
    <source>
        <dbReference type="ARBA" id="ARBA00022908"/>
    </source>
</evidence>
<evidence type="ECO:0000313" key="8">
    <source>
        <dbReference type="EMBL" id="BDV44110.1"/>
    </source>
</evidence>
<dbReference type="InterPro" id="IPR038488">
    <property type="entry name" value="Integrase_DNA-bd_sf"/>
</dbReference>
<dbReference type="Pfam" id="PF00589">
    <property type="entry name" value="Phage_integrase"/>
    <property type="match status" value="1"/>
</dbReference>
<feature type="domain" description="Tyr recombinase" evidence="6">
    <location>
        <begin position="206"/>
        <end position="395"/>
    </location>
</feature>
<dbReference type="InterPro" id="IPR050808">
    <property type="entry name" value="Phage_Integrase"/>
</dbReference>
<comment type="similarity">
    <text evidence="1">Belongs to the 'phage' integrase family.</text>
</comment>
<dbReference type="PROSITE" id="PS51900">
    <property type="entry name" value="CB"/>
    <property type="match status" value="1"/>
</dbReference>
<keyword evidence="9" id="KW-1185">Reference proteome</keyword>
<keyword evidence="4" id="KW-0233">DNA recombination</keyword>
<dbReference type="InterPro" id="IPR025166">
    <property type="entry name" value="Integrase_DNA_bind_dom"/>
</dbReference>
<dbReference type="InterPro" id="IPR010998">
    <property type="entry name" value="Integrase_recombinase_N"/>
</dbReference>